<dbReference type="RefSeq" id="WP_152772841.1">
    <property type="nucleotide sequence ID" value="NZ_VJZC01000133.1"/>
</dbReference>
<keyword evidence="4" id="KW-1185">Reference proteome</keyword>
<feature type="domain" description="Protein kinase" evidence="2">
    <location>
        <begin position="1"/>
        <end position="93"/>
    </location>
</feature>
<dbReference type="InterPro" id="IPR011009">
    <property type="entry name" value="Kinase-like_dom_sf"/>
</dbReference>
<evidence type="ECO:0000256" key="1">
    <source>
        <dbReference type="SAM" id="MobiDB-lite"/>
    </source>
</evidence>
<gene>
    <name evidence="3" type="ORF">FNH08_19895</name>
</gene>
<feature type="region of interest" description="Disordered" evidence="1">
    <location>
        <begin position="106"/>
        <end position="176"/>
    </location>
</feature>
<dbReference type="Proteomes" id="UP000400924">
    <property type="component" value="Unassembled WGS sequence"/>
</dbReference>
<dbReference type="PROSITE" id="PS50011">
    <property type="entry name" value="PROTEIN_KINASE_DOM"/>
    <property type="match status" value="1"/>
</dbReference>
<accession>A0A5N8XIP9</accession>
<dbReference type="Gene3D" id="1.10.510.10">
    <property type="entry name" value="Transferase(Phosphotransferase) domain 1"/>
    <property type="match status" value="1"/>
</dbReference>
<sequence length="176" mass="18758">MSPEQILDGPAVTAATDIFALGAVLAFAATGRNAFAAASVPALLYRIVHEEPELDDVPVELGLKDLIDACLDKPPATAPMPPRYSTALSHPPRRPGGVTNHCVPWWPTPSRRRTPARSRCRLPPSRCRAQPPPGGASCPAAPPWRPAAPHSSACSATRWRRAAAPTTRTTIRTPGR</sequence>
<protein>
    <recommendedName>
        <fullName evidence="2">Protein kinase domain-containing protein</fullName>
    </recommendedName>
</protein>
<evidence type="ECO:0000313" key="3">
    <source>
        <dbReference type="EMBL" id="MPY59343.1"/>
    </source>
</evidence>
<dbReference type="InterPro" id="IPR000719">
    <property type="entry name" value="Prot_kinase_dom"/>
</dbReference>
<feature type="compositionally biased region" description="Basic residues" evidence="1">
    <location>
        <begin position="110"/>
        <end position="120"/>
    </location>
</feature>
<organism evidence="3 4">
    <name type="scientific">Streptomyces spongiae</name>
    <dbReference type="NCBI Taxonomy" id="565072"/>
    <lineage>
        <taxon>Bacteria</taxon>
        <taxon>Bacillati</taxon>
        <taxon>Actinomycetota</taxon>
        <taxon>Actinomycetes</taxon>
        <taxon>Kitasatosporales</taxon>
        <taxon>Streptomycetaceae</taxon>
        <taxon>Streptomyces</taxon>
    </lineage>
</organism>
<proteinExistence type="predicted"/>
<dbReference type="SUPFAM" id="SSF56112">
    <property type="entry name" value="Protein kinase-like (PK-like)"/>
    <property type="match status" value="1"/>
</dbReference>
<comment type="caution">
    <text evidence="3">The sequence shown here is derived from an EMBL/GenBank/DDBJ whole genome shotgun (WGS) entry which is preliminary data.</text>
</comment>
<feature type="compositionally biased region" description="Pro residues" evidence="1">
    <location>
        <begin position="130"/>
        <end position="146"/>
    </location>
</feature>
<name>A0A5N8XIP9_9ACTN</name>
<evidence type="ECO:0000313" key="4">
    <source>
        <dbReference type="Proteomes" id="UP000400924"/>
    </source>
</evidence>
<dbReference type="AlphaFoldDB" id="A0A5N8XIP9"/>
<dbReference type="GO" id="GO:0005524">
    <property type="term" value="F:ATP binding"/>
    <property type="evidence" value="ECO:0007669"/>
    <property type="project" value="InterPro"/>
</dbReference>
<dbReference type="GO" id="GO:0004672">
    <property type="term" value="F:protein kinase activity"/>
    <property type="evidence" value="ECO:0007669"/>
    <property type="project" value="InterPro"/>
</dbReference>
<dbReference type="EMBL" id="VJZC01000133">
    <property type="protein sequence ID" value="MPY59343.1"/>
    <property type="molecule type" value="Genomic_DNA"/>
</dbReference>
<feature type="compositionally biased region" description="Low complexity" evidence="1">
    <location>
        <begin position="147"/>
        <end position="176"/>
    </location>
</feature>
<reference evidence="3 4" key="1">
    <citation type="submission" date="2019-07" db="EMBL/GenBank/DDBJ databases">
        <title>New species of Amycolatopsis and Streptomyces.</title>
        <authorList>
            <person name="Duangmal K."/>
            <person name="Teo W.F.A."/>
            <person name="Lipun K."/>
        </authorList>
    </citation>
    <scope>NUCLEOTIDE SEQUENCE [LARGE SCALE GENOMIC DNA]</scope>
    <source>
        <strain evidence="3 4">NBRC 106415</strain>
    </source>
</reference>
<evidence type="ECO:0000259" key="2">
    <source>
        <dbReference type="PROSITE" id="PS50011"/>
    </source>
</evidence>
<dbReference type="OrthoDB" id="9762169at2"/>